<evidence type="ECO:0000256" key="2">
    <source>
        <dbReference type="SAM" id="MobiDB-lite"/>
    </source>
</evidence>
<evidence type="ECO:0000259" key="3">
    <source>
        <dbReference type="Pfam" id="PF01243"/>
    </source>
</evidence>
<keyword evidence="5" id="KW-1185">Reference proteome</keyword>
<dbReference type="RefSeq" id="WP_378530737.1">
    <property type="nucleotide sequence ID" value="NZ_JBHSBH010000004.1"/>
</dbReference>
<protein>
    <submittedName>
        <fullName evidence="4">Pyridoxamine 5'-phosphate oxidase family protein</fullName>
    </submittedName>
</protein>
<evidence type="ECO:0000313" key="4">
    <source>
        <dbReference type="EMBL" id="MFC3995541.1"/>
    </source>
</evidence>
<proteinExistence type="predicted"/>
<dbReference type="SUPFAM" id="SSF50475">
    <property type="entry name" value="FMN-binding split barrel"/>
    <property type="match status" value="1"/>
</dbReference>
<sequence length="162" mass="17489">MTTKTTGWHAFADEAPELAAVVRGRFEATKHHVLATLRADGAPRVSGTEVDFRDDGGLYIGSMPDARKALDLQRDGRFALHANPGDESTVTEHGGDAKISGTAEEITDPDEVESHREPGTPPGPFHLFRLTLTDAVVTSVEGDHLVIRLWRPGAGVTETRRA</sequence>
<feature type="region of interest" description="Disordered" evidence="2">
    <location>
        <begin position="81"/>
        <end position="124"/>
    </location>
</feature>
<accession>A0ABV8FHC5</accession>
<feature type="domain" description="Pyridoxamine 5'-phosphate oxidase N-terminal" evidence="3">
    <location>
        <begin position="26"/>
        <end position="131"/>
    </location>
</feature>
<dbReference type="Pfam" id="PF01243">
    <property type="entry name" value="PNPOx_N"/>
    <property type="match status" value="1"/>
</dbReference>
<dbReference type="Proteomes" id="UP001595847">
    <property type="component" value="Unassembled WGS sequence"/>
</dbReference>
<name>A0ABV8FHC5_9ACTN</name>
<dbReference type="Gene3D" id="2.30.110.10">
    <property type="entry name" value="Electron Transport, Fmn-binding Protein, Chain A"/>
    <property type="match status" value="1"/>
</dbReference>
<dbReference type="EMBL" id="JBHSBH010000004">
    <property type="protein sequence ID" value="MFC3995541.1"/>
    <property type="molecule type" value="Genomic_DNA"/>
</dbReference>
<evidence type="ECO:0000313" key="5">
    <source>
        <dbReference type="Proteomes" id="UP001595847"/>
    </source>
</evidence>
<dbReference type="InterPro" id="IPR052019">
    <property type="entry name" value="F420H2_bilvrd_red/Heme_oxyg"/>
</dbReference>
<evidence type="ECO:0000256" key="1">
    <source>
        <dbReference type="ARBA" id="ARBA00023002"/>
    </source>
</evidence>
<gene>
    <name evidence="4" type="ORF">ACFOVU_06425</name>
</gene>
<keyword evidence="1" id="KW-0560">Oxidoreductase</keyword>
<comment type="caution">
    <text evidence="4">The sequence shown here is derived from an EMBL/GenBank/DDBJ whole genome shotgun (WGS) entry which is preliminary data.</text>
</comment>
<dbReference type="PANTHER" id="PTHR35176:SF6">
    <property type="entry name" value="HEME OXYGENASE HI_0854-RELATED"/>
    <property type="match status" value="1"/>
</dbReference>
<reference evidence="5" key="1">
    <citation type="journal article" date="2019" name="Int. J. Syst. Evol. Microbiol.">
        <title>The Global Catalogue of Microorganisms (GCM) 10K type strain sequencing project: providing services to taxonomists for standard genome sequencing and annotation.</title>
        <authorList>
            <consortium name="The Broad Institute Genomics Platform"/>
            <consortium name="The Broad Institute Genome Sequencing Center for Infectious Disease"/>
            <person name="Wu L."/>
            <person name="Ma J."/>
        </authorList>
    </citation>
    <scope>NUCLEOTIDE SEQUENCE [LARGE SCALE GENOMIC DNA]</scope>
    <source>
        <strain evidence="5">TBRC 1826</strain>
    </source>
</reference>
<dbReference type="InterPro" id="IPR011576">
    <property type="entry name" value="Pyridox_Oxase_N"/>
</dbReference>
<dbReference type="PANTHER" id="PTHR35176">
    <property type="entry name" value="HEME OXYGENASE HI_0854-RELATED"/>
    <property type="match status" value="1"/>
</dbReference>
<organism evidence="4 5">
    <name type="scientific">Nocardiopsis sediminis</name>
    <dbReference type="NCBI Taxonomy" id="1778267"/>
    <lineage>
        <taxon>Bacteria</taxon>
        <taxon>Bacillati</taxon>
        <taxon>Actinomycetota</taxon>
        <taxon>Actinomycetes</taxon>
        <taxon>Streptosporangiales</taxon>
        <taxon>Nocardiopsidaceae</taxon>
        <taxon>Nocardiopsis</taxon>
    </lineage>
</organism>
<dbReference type="InterPro" id="IPR012349">
    <property type="entry name" value="Split_barrel_FMN-bd"/>
</dbReference>